<feature type="signal peptide" evidence="2">
    <location>
        <begin position="1"/>
        <end position="25"/>
    </location>
</feature>
<keyword evidence="6" id="KW-1185">Reference proteome</keyword>
<feature type="domain" description="Lcl C-terminal" evidence="3">
    <location>
        <begin position="172"/>
        <end position="254"/>
    </location>
</feature>
<evidence type="ECO:0000313" key="4">
    <source>
        <dbReference type="EMBL" id="KTC94891.1"/>
    </source>
</evidence>
<feature type="chain" id="PRO_5036299210" evidence="2">
    <location>
        <begin position="26"/>
        <end position="257"/>
    </location>
</feature>
<gene>
    <name evidence="4" type="primary">lvrE_2</name>
    <name evidence="5" type="synonym">lvrE_3</name>
    <name evidence="4" type="ORF">Lfee_2555</name>
    <name evidence="5" type="ORF">NCTC12022_02782</name>
</gene>
<reference evidence="5 7" key="2">
    <citation type="submission" date="2018-06" db="EMBL/GenBank/DDBJ databases">
        <authorList>
            <consortium name="Pathogen Informatics"/>
            <person name="Doyle S."/>
        </authorList>
    </citation>
    <scope>NUCLEOTIDE SEQUENCE [LARGE SCALE GENOMIC DNA]</scope>
    <source>
        <strain evidence="5 7">NCTC12022</strain>
    </source>
</reference>
<dbReference type="Pfam" id="PF07603">
    <property type="entry name" value="Lcl_C"/>
    <property type="match status" value="1"/>
</dbReference>
<evidence type="ECO:0000313" key="6">
    <source>
        <dbReference type="Proteomes" id="UP000054698"/>
    </source>
</evidence>
<name>A0A0W0THA0_9GAMM</name>
<protein>
    <submittedName>
        <fullName evidence="4">Legionella vir region protein</fullName>
    </submittedName>
</protein>
<dbReference type="Proteomes" id="UP000251942">
    <property type="component" value="Unassembled WGS sequence"/>
</dbReference>
<accession>A0A0W0THA0</accession>
<dbReference type="PATRIC" id="fig|453.4.peg.2803"/>
<proteinExistence type="predicted"/>
<dbReference type="RefSeq" id="WP_058447405.1">
    <property type="nucleotide sequence ID" value="NZ_CAAAHT010000033.1"/>
</dbReference>
<evidence type="ECO:0000313" key="5">
    <source>
        <dbReference type="EMBL" id="SPX62025.1"/>
    </source>
</evidence>
<keyword evidence="1" id="KW-0175">Coiled coil</keyword>
<evidence type="ECO:0000256" key="1">
    <source>
        <dbReference type="SAM" id="Coils"/>
    </source>
</evidence>
<dbReference type="STRING" id="453.Lfee_2555"/>
<dbReference type="Proteomes" id="UP000054698">
    <property type="component" value="Unassembled WGS sequence"/>
</dbReference>
<dbReference type="InterPro" id="IPR011460">
    <property type="entry name" value="Lcl_C"/>
</dbReference>
<dbReference type="EMBL" id="LNYB01000085">
    <property type="protein sequence ID" value="KTC94891.1"/>
    <property type="molecule type" value="Genomic_DNA"/>
</dbReference>
<dbReference type="EMBL" id="UASS01000032">
    <property type="protein sequence ID" value="SPX62025.1"/>
    <property type="molecule type" value="Genomic_DNA"/>
</dbReference>
<organism evidence="4 6">
    <name type="scientific">Legionella feeleii</name>
    <dbReference type="NCBI Taxonomy" id="453"/>
    <lineage>
        <taxon>Bacteria</taxon>
        <taxon>Pseudomonadati</taxon>
        <taxon>Pseudomonadota</taxon>
        <taxon>Gammaproteobacteria</taxon>
        <taxon>Legionellales</taxon>
        <taxon>Legionellaceae</taxon>
        <taxon>Legionella</taxon>
    </lineage>
</organism>
<reference evidence="4 6" key="1">
    <citation type="submission" date="2015-11" db="EMBL/GenBank/DDBJ databases">
        <title>Genomic analysis of 38 Legionella species identifies large and diverse effector repertoires.</title>
        <authorList>
            <person name="Burstein D."/>
            <person name="Amaro F."/>
            <person name="Zusman T."/>
            <person name="Lifshitz Z."/>
            <person name="Cohen O."/>
            <person name="Gilbert J.A."/>
            <person name="Pupko T."/>
            <person name="Shuman H.A."/>
            <person name="Segal G."/>
        </authorList>
    </citation>
    <scope>NUCLEOTIDE SEQUENCE [LARGE SCALE GENOMIC DNA]</scope>
    <source>
        <strain evidence="4 6">WO-44C</strain>
    </source>
</reference>
<keyword evidence="2" id="KW-0732">Signal</keyword>
<sequence length="257" mass="27757">MNKTPMTALIMALMLGLATAHSNQASTEYVQKAIEGLRADFSSRLTSLAAANNQLANEVRLLKQAQQAADTARKADIASLMPRRFSLGELYQGGVVFYVDESGQHGLVVSRTDLGEQSFEWRNGESGERITNAKGVSLYSGETNTSLIIAAQTIDNQEGQFAALTAARYQVLADGITPCEALSQAPCYGHWHLPSLHELLTLYSAFQSAGIGELTQAPYWSSTENATTDAWLVDFSSGQPLVAEKSIAARLRAVHAF</sequence>
<evidence type="ECO:0000256" key="2">
    <source>
        <dbReference type="SAM" id="SignalP"/>
    </source>
</evidence>
<feature type="coiled-coil region" evidence="1">
    <location>
        <begin position="45"/>
        <end position="75"/>
    </location>
</feature>
<evidence type="ECO:0000313" key="7">
    <source>
        <dbReference type="Proteomes" id="UP000251942"/>
    </source>
</evidence>
<evidence type="ECO:0000259" key="3">
    <source>
        <dbReference type="Pfam" id="PF07603"/>
    </source>
</evidence>
<dbReference type="AlphaFoldDB" id="A0A0W0THA0"/>